<feature type="transmembrane region" description="Helical" evidence="5">
    <location>
        <begin position="28"/>
        <end position="51"/>
    </location>
</feature>
<evidence type="ECO:0000256" key="3">
    <source>
        <dbReference type="ARBA" id="ARBA00022989"/>
    </source>
</evidence>
<comment type="caution">
    <text evidence="7">The sequence shown here is derived from an EMBL/GenBank/DDBJ whole genome shotgun (WGS) entry which is preliminary data.</text>
</comment>
<evidence type="ECO:0000313" key="8">
    <source>
        <dbReference type="Proteomes" id="UP001149090"/>
    </source>
</evidence>
<feature type="transmembrane region" description="Helical" evidence="5">
    <location>
        <begin position="143"/>
        <end position="161"/>
    </location>
</feature>
<protein>
    <recommendedName>
        <fullName evidence="6">CWH43-like N-terminal domain-containing protein</fullName>
    </recommendedName>
</protein>
<feature type="domain" description="CWH43-like N-terminal" evidence="6">
    <location>
        <begin position="42"/>
        <end position="316"/>
    </location>
</feature>
<proteinExistence type="predicted"/>
<comment type="subcellular location">
    <subcellularLocation>
        <location evidence="1">Endomembrane system</location>
        <topology evidence="1">Multi-pass membrane protein</topology>
    </subcellularLocation>
</comment>
<evidence type="ECO:0000259" key="6">
    <source>
        <dbReference type="Pfam" id="PF10277"/>
    </source>
</evidence>
<dbReference type="InterPro" id="IPR019402">
    <property type="entry name" value="CWH43_N"/>
</dbReference>
<feature type="transmembrane region" description="Helical" evidence="5">
    <location>
        <begin position="173"/>
        <end position="196"/>
    </location>
</feature>
<sequence>MDNVKDLEEISDDLIEEHQLQPQNQHQLVLGLVSLKFSIPAVLIFVFVSIFTTYTLTMVQSHIEKGRIPYISETSVYQPECFIFGFGMAFTSGLMLLIDFSMYSSTKIKIKRENKETTKFISLVKISRFCGIFKINLMKLNNIAFFLGIIASMCLTLLSSVNLDQYNKTHYVFAYSFFTATGFHGFIMDFILYKLYRKRKKDLNSKENDKNQNVELDQVALVSDGIQIHEESDNFDFSGLESSFPSENISLSLKKEKIWIIVRLILDIFEITSGLIMSLFLGWIMRKSGYAVEEHENLFYNIGAIFQYILLGSQFFHTLGYKNEIRNVKVAFFQVD</sequence>
<organism evidence="7 8">
    <name type="scientific">Anaeramoeba ignava</name>
    <name type="common">Anaerobic marine amoeba</name>
    <dbReference type="NCBI Taxonomy" id="1746090"/>
    <lineage>
        <taxon>Eukaryota</taxon>
        <taxon>Metamonada</taxon>
        <taxon>Anaeramoebidae</taxon>
        <taxon>Anaeramoeba</taxon>
    </lineage>
</organism>
<dbReference type="Proteomes" id="UP001149090">
    <property type="component" value="Unassembled WGS sequence"/>
</dbReference>
<dbReference type="EMBL" id="JAPDFW010000085">
    <property type="protein sequence ID" value="KAJ5071811.1"/>
    <property type="molecule type" value="Genomic_DNA"/>
</dbReference>
<keyword evidence="8" id="KW-1185">Reference proteome</keyword>
<feature type="transmembrane region" description="Helical" evidence="5">
    <location>
        <begin position="82"/>
        <end position="103"/>
    </location>
</feature>
<feature type="transmembrane region" description="Helical" evidence="5">
    <location>
        <begin position="298"/>
        <end position="319"/>
    </location>
</feature>
<evidence type="ECO:0000256" key="1">
    <source>
        <dbReference type="ARBA" id="ARBA00004127"/>
    </source>
</evidence>
<keyword evidence="2 5" id="KW-0812">Transmembrane</keyword>
<dbReference type="InterPro" id="IPR050911">
    <property type="entry name" value="DRAM/TMEM150_Autophagy_Mod"/>
</dbReference>
<evidence type="ECO:0000313" key="7">
    <source>
        <dbReference type="EMBL" id="KAJ5071811.1"/>
    </source>
</evidence>
<feature type="transmembrane region" description="Helical" evidence="5">
    <location>
        <begin position="264"/>
        <end position="286"/>
    </location>
</feature>
<evidence type="ECO:0000256" key="5">
    <source>
        <dbReference type="SAM" id="Phobius"/>
    </source>
</evidence>
<accession>A0A9Q0LEK4</accession>
<name>A0A9Q0LEK4_ANAIG</name>
<evidence type="ECO:0000256" key="2">
    <source>
        <dbReference type="ARBA" id="ARBA00022692"/>
    </source>
</evidence>
<evidence type="ECO:0000256" key="4">
    <source>
        <dbReference type="ARBA" id="ARBA00023136"/>
    </source>
</evidence>
<dbReference type="AlphaFoldDB" id="A0A9Q0LEK4"/>
<keyword evidence="4 5" id="KW-0472">Membrane</keyword>
<keyword evidence="3 5" id="KW-1133">Transmembrane helix</keyword>
<dbReference type="PANTHER" id="PTHR21324:SF2">
    <property type="entry name" value="EG:22E5.9 PROTEIN"/>
    <property type="match status" value="1"/>
</dbReference>
<gene>
    <name evidence="7" type="ORF">M0811_09971</name>
</gene>
<reference evidence="7" key="1">
    <citation type="submission" date="2022-10" db="EMBL/GenBank/DDBJ databases">
        <title>Novel sulphate-reducing endosymbionts in the free-living metamonad Anaeramoeba.</title>
        <authorList>
            <person name="Jerlstrom-Hultqvist J."/>
            <person name="Cepicka I."/>
            <person name="Gallot-Lavallee L."/>
            <person name="Salas-Leiva D."/>
            <person name="Curtis B.A."/>
            <person name="Zahonova K."/>
            <person name="Pipaliya S."/>
            <person name="Dacks J."/>
            <person name="Roger A.J."/>
        </authorList>
    </citation>
    <scope>NUCLEOTIDE SEQUENCE</scope>
    <source>
        <strain evidence="7">BMAN</strain>
    </source>
</reference>
<dbReference type="Pfam" id="PF10277">
    <property type="entry name" value="Frag1"/>
    <property type="match status" value="1"/>
</dbReference>
<dbReference type="GO" id="GO:0012505">
    <property type="term" value="C:endomembrane system"/>
    <property type="evidence" value="ECO:0007669"/>
    <property type="project" value="UniProtKB-SubCell"/>
</dbReference>
<dbReference type="PANTHER" id="PTHR21324">
    <property type="entry name" value="FASTING-INDUCIBLE INTEGRAL MEMBRANE PROTEIN TM6P1-RELATED"/>
    <property type="match status" value="1"/>
</dbReference>